<reference evidence="1 2" key="1">
    <citation type="submission" date="2021-06" db="EMBL/GenBank/DDBJ databases">
        <authorList>
            <person name="Palmer J.M."/>
        </authorList>
    </citation>
    <scope>NUCLEOTIDE SEQUENCE [LARGE SCALE GENOMIC DNA]</scope>
    <source>
        <strain evidence="2">if_2019</strain>
        <tissue evidence="1">Muscle</tissue>
    </source>
</reference>
<keyword evidence="2" id="KW-1185">Reference proteome</keyword>
<dbReference type="Proteomes" id="UP001482620">
    <property type="component" value="Unassembled WGS sequence"/>
</dbReference>
<sequence length="117" mass="13100">MSVVELQTAVSRTSLSTRSIHSNHYPTCRPKKSVVQNKPFELLPAVCYTSHRDSLTAVKGGSAQFCLRGAEYKSLPHFQICICKRKNDKPFIIYPPLLNKVLPCVGLSLVVEQFISH</sequence>
<proteinExistence type="predicted"/>
<dbReference type="EMBL" id="JAHRIQ010069801">
    <property type="protein sequence ID" value="MEQ2243243.1"/>
    <property type="molecule type" value="Genomic_DNA"/>
</dbReference>
<comment type="caution">
    <text evidence="1">The sequence shown here is derived from an EMBL/GenBank/DDBJ whole genome shotgun (WGS) entry which is preliminary data.</text>
</comment>
<gene>
    <name evidence="1" type="ORF">ILYODFUR_005065</name>
</gene>
<evidence type="ECO:0000313" key="1">
    <source>
        <dbReference type="EMBL" id="MEQ2243243.1"/>
    </source>
</evidence>
<organism evidence="1 2">
    <name type="scientific">Ilyodon furcidens</name>
    <name type="common">goldbreast splitfin</name>
    <dbReference type="NCBI Taxonomy" id="33524"/>
    <lineage>
        <taxon>Eukaryota</taxon>
        <taxon>Metazoa</taxon>
        <taxon>Chordata</taxon>
        <taxon>Craniata</taxon>
        <taxon>Vertebrata</taxon>
        <taxon>Euteleostomi</taxon>
        <taxon>Actinopterygii</taxon>
        <taxon>Neopterygii</taxon>
        <taxon>Teleostei</taxon>
        <taxon>Neoteleostei</taxon>
        <taxon>Acanthomorphata</taxon>
        <taxon>Ovalentaria</taxon>
        <taxon>Atherinomorphae</taxon>
        <taxon>Cyprinodontiformes</taxon>
        <taxon>Goodeidae</taxon>
        <taxon>Ilyodon</taxon>
    </lineage>
</organism>
<name>A0ABV0UDF4_9TELE</name>
<accession>A0ABV0UDF4</accession>
<protein>
    <submittedName>
        <fullName evidence="1">Uncharacterized protein</fullName>
    </submittedName>
</protein>
<evidence type="ECO:0000313" key="2">
    <source>
        <dbReference type="Proteomes" id="UP001482620"/>
    </source>
</evidence>